<name>A0A9N7VC07_PLEPL</name>
<dbReference type="Proteomes" id="UP001153269">
    <property type="component" value="Unassembled WGS sequence"/>
</dbReference>
<proteinExistence type="predicted"/>
<sequence>MKMLLLFFGGEGEDSTRAQLPHWWTGRYQASSSPMGERVRGQGWLGMAGHPCSSSNGRNVGFQSGKLQFYDSDNAENHLPFDPGRQTIGTGDISLGKRLCLTGTGSFPTAAPPMCPALRVLEQHGLEIINPHKVHWELSDDPDSPGLLSPALALFPLGVSEELAQSSFHFWRQITHSGDTTTTTTSTTTTTTTITITTTITTTTSTKSCSRAVFVINTNHFVCEADFSRGFHRVEKCPGSVRGTSGFQLCGEYAATELYDIPIESQ</sequence>
<gene>
    <name evidence="1" type="ORF">PLEPLA_LOCUS37286</name>
</gene>
<dbReference type="EMBL" id="CADEAL010004022">
    <property type="protein sequence ID" value="CAB1449601.1"/>
    <property type="molecule type" value="Genomic_DNA"/>
</dbReference>
<accession>A0A9N7VC07</accession>
<evidence type="ECO:0000313" key="2">
    <source>
        <dbReference type="Proteomes" id="UP001153269"/>
    </source>
</evidence>
<dbReference type="AlphaFoldDB" id="A0A9N7VC07"/>
<organism evidence="1 2">
    <name type="scientific">Pleuronectes platessa</name>
    <name type="common">European plaice</name>
    <dbReference type="NCBI Taxonomy" id="8262"/>
    <lineage>
        <taxon>Eukaryota</taxon>
        <taxon>Metazoa</taxon>
        <taxon>Chordata</taxon>
        <taxon>Craniata</taxon>
        <taxon>Vertebrata</taxon>
        <taxon>Euteleostomi</taxon>
        <taxon>Actinopterygii</taxon>
        <taxon>Neopterygii</taxon>
        <taxon>Teleostei</taxon>
        <taxon>Neoteleostei</taxon>
        <taxon>Acanthomorphata</taxon>
        <taxon>Carangaria</taxon>
        <taxon>Pleuronectiformes</taxon>
        <taxon>Pleuronectoidei</taxon>
        <taxon>Pleuronectidae</taxon>
        <taxon>Pleuronectes</taxon>
    </lineage>
</organism>
<evidence type="ECO:0000313" key="1">
    <source>
        <dbReference type="EMBL" id="CAB1449601.1"/>
    </source>
</evidence>
<reference evidence="1" key="1">
    <citation type="submission" date="2020-03" db="EMBL/GenBank/DDBJ databases">
        <authorList>
            <person name="Weist P."/>
        </authorList>
    </citation>
    <scope>NUCLEOTIDE SEQUENCE</scope>
</reference>
<protein>
    <submittedName>
        <fullName evidence="1">Uncharacterized protein</fullName>
    </submittedName>
</protein>
<keyword evidence="2" id="KW-1185">Reference proteome</keyword>
<comment type="caution">
    <text evidence="1">The sequence shown here is derived from an EMBL/GenBank/DDBJ whole genome shotgun (WGS) entry which is preliminary data.</text>
</comment>